<evidence type="ECO:0000313" key="2">
    <source>
        <dbReference type="Proteomes" id="UP000031473"/>
    </source>
</evidence>
<dbReference type="Proteomes" id="UP000031473">
    <property type="component" value="Unassembled WGS sequence"/>
</dbReference>
<gene>
    <name evidence="1" type="ORF">OA86_09630</name>
</gene>
<proteinExistence type="predicted"/>
<dbReference type="AlphaFoldDB" id="A0A0C1D538"/>
<reference evidence="1 2" key="1">
    <citation type="submission" date="2014-10" db="EMBL/GenBank/DDBJ databases">
        <title>Kaistella jeonii genome.</title>
        <authorList>
            <person name="Clayton J.T."/>
            <person name="Newman J.D."/>
        </authorList>
    </citation>
    <scope>NUCLEOTIDE SEQUENCE [LARGE SCALE GENOMIC DNA]</scope>
    <source>
        <strain evidence="1 2">DSM 17048</strain>
    </source>
</reference>
<accession>A0A0C1D538</accession>
<protein>
    <submittedName>
        <fullName evidence="1">Uncharacterized protein</fullName>
    </submittedName>
</protein>
<dbReference type="RefSeq" id="WP_039352222.1">
    <property type="nucleotide sequence ID" value="NZ_FOLA01000007.1"/>
</dbReference>
<dbReference type="STRING" id="266749.SAMN05421876_1072"/>
<name>A0A0C1D538_9FLAO</name>
<comment type="caution">
    <text evidence="1">The sequence shown here is derived from an EMBL/GenBank/DDBJ whole genome shotgun (WGS) entry which is preliminary data.</text>
</comment>
<sequence>MTKKNKIRVGAILLFTLLSLLFVDRCTTINLTTSTIFQPKSYQNFKSLTERPTSEHYEIVPVKAYFPILFDSVRSEFYVANNQGLTKYDSLGNILFSQEIEKEKFTSVHNFPNFTPLVFSEKGVYDFSGDQLKYSAFTNIQNAGNSLTPSEFKVLIEKYYKEADFAIFGQDLEVEQAKYAFPMYFNIKGNWYLLFAPQDEFRFSHQNSEYSGKDIIGQIDLENFPAKLGNKKLIVLKDERSGRYSSPQQGEVVDDGYLGKYTSQILTEKKFTYKTSDKIKLLSRTKKDYYSSGSVFDLPHWVQPSFMNTGYFQLKYKNENLYFKETVMKYFGESIIKDELFLYELPKNLRKKSRVAFLHYGLDLGGFDDSETNEYNPIIKNAGLYIIKPKN</sequence>
<organism evidence="1 2">
    <name type="scientific">Kaistella jeonii</name>
    <dbReference type="NCBI Taxonomy" id="266749"/>
    <lineage>
        <taxon>Bacteria</taxon>
        <taxon>Pseudomonadati</taxon>
        <taxon>Bacteroidota</taxon>
        <taxon>Flavobacteriia</taxon>
        <taxon>Flavobacteriales</taxon>
        <taxon>Weeksellaceae</taxon>
        <taxon>Chryseobacterium group</taxon>
        <taxon>Kaistella</taxon>
    </lineage>
</organism>
<dbReference type="EMBL" id="JSYL01000005">
    <property type="protein sequence ID" value="KIA88895.1"/>
    <property type="molecule type" value="Genomic_DNA"/>
</dbReference>
<dbReference type="OrthoDB" id="1231830at2"/>
<keyword evidence="2" id="KW-1185">Reference proteome</keyword>
<evidence type="ECO:0000313" key="1">
    <source>
        <dbReference type="EMBL" id="KIA88895.1"/>
    </source>
</evidence>